<dbReference type="EMBL" id="BMAT01013534">
    <property type="protein sequence ID" value="GFS14936.1"/>
    <property type="molecule type" value="Genomic_DNA"/>
</dbReference>
<comment type="similarity">
    <text evidence="3">Belongs to the NDC1 family.</text>
</comment>
<keyword evidence="9" id="KW-0811">Translocation</keyword>
<accession>A0AAV4J104</accession>
<evidence type="ECO:0000256" key="2">
    <source>
        <dbReference type="ARBA" id="ARBA00004567"/>
    </source>
</evidence>
<keyword evidence="4" id="KW-0813">Transport</keyword>
<evidence type="ECO:0000256" key="4">
    <source>
        <dbReference type="ARBA" id="ARBA00022448"/>
    </source>
</evidence>
<dbReference type="GO" id="GO:0015031">
    <property type="term" value="P:protein transport"/>
    <property type="evidence" value="ECO:0007669"/>
    <property type="project" value="UniProtKB-KW"/>
</dbReference>
<evidence type="ECO:0000313" key="14">
    <source>
        <dbReference type="EMBL" id="GFS14936.1"/>
    </source>
</evidence>
<dbReference type="AlphaFoldDB" id="A0AAV4J104"/>
<comment type="subcellular location">
    <subcellularLocation>
        <location evidence="1">Nucleus membrane</location>
        <topology evidence="1">Multi-pass membrane protein</topology>
    </subcellularLocation>
    <subcellularLocation>
        <location evidence="2">Nucleus</location>
        <location evidence="2">Nuclear pore complex</location>
    </subcellularLocation>
</comment>
<keyword evidence="12" id="KW-0539">Nucleus</keyword>
<evidence type="ECO:0000256" key="13">
    <source>
        <dbReference type="SAM" id="Phobius"/>
    </source>
</evidence>
<feature type="transmembrane region" description="Helical" evidence="13">
    <location>
        <begin position="224"/>
        <end position="242"/>
    </location>
</feature>
<evidence type="ECO:0000313" key="15">
    <source>
        <dbReference type="Proteomes" id="UP000762676"/>
    </source>
</evidence>
<keyword evidence="8 13" id="KW-1133">Transmembrane helix</keyword>
<evidence type="ECO:0000256" key="9">
    <source>
        <dbReference type="ARBA" id="ARBA00023010"/>
    </source>
</evidence>
<dbReference type="GO" id="GO:0051028">
    <property type="term" value="P:mRNA transport"/>
    <property type="evidence" value="ECO:0007669"/>
    <property type="project" value="UniProtKB-KW"/>
</dbReference>
<evidence type="ECO:0000256" key="12">
    <source>
        <dbReference type="ARBA" id="ARBA00023242"/>
    </source>
</evidence>
<dbReference type="PANTHER" id="PTHR13269">
    <property type="entry name" value="NUCLEOPORIN NDC1"/>
    <property type="match status" value="1"/>
</dbReference>
<evidence type="ECO:0000256" key="5">
    <source>
        <dbReference type="ARBA" id="ARBA00022692"/>
    </source>
</evidence>
<gene>
    <name evidence="14" type="ORF">ElyMa_006759300</name>
</gene>
<dbReference type="Proteomes" id="UP000762676">
    <property type="component" value="Unassembled WGS sequence"/>
</dbReference>
<evidence type="ECO:0000256" key="6">
    <source>
        <dbReference type="ARBA" id="ARBA00022816"/>
    </source>
</evidence>
<keyword evidence="7" id="KW-0653">Protein transport</keyword>
<keyword evidence="6" id="KW-0509">mRNA transport</keyword>
<dbReference type="GO" id="GO:0031965">
    <property type="term" value="C:nuclear membrane"/>
    <property type="evidence" value="ECO:0007669"/>
    <property type="project" value="UniProtKB-SubCell"/>
</dbReference>
<protein>
    <submittedName>
        <fullName evidence="14">Nucleoporin NDC1</fullName>
    </submittedName>
</protein>
<dbReference type="PANTHER" id="PTHR13269:SF6">
    <property type="entry name" value="NUCLEOPORIN NDC1"/>
    <property type="match status" value="1"/>
</dbReference>
<feature type="transmembrane region" description="Helical" evidence="13">
    <location>
        <begin position="31"/>
        <end position="55"/>
    </location>
</feature>
<evidence type="ECO:0000256" key="3">
    <source>
        <dbReference type="ARBA" id="ARBA00005760"/>
    </source>
</evidence>
<dbReference type="InterPro" id="IPR019049">
    <property type="entry name" value="Nucleoporin_prot_Ndc1/Nup"/>
</dbReference>
<keyword evidence="5 13" id="KW-0812">Transmembrane</keyword>
<evidence type="ECO:0000256" key="11">
    <source>
        <dbReference type="ARBA" id="ARBA00023136"/>
    </source>
</evidence>
<evidence type="ECO:0000256" key="10">
    <source>
        <dbReference type="ARBA" id="ARBA00023132"/>
    </source>
</evidence>
<feature type="transmembrane region" description="Helical" evidence="13">
    <location>
        <begin position="76"/>
        <end position="94"/>
    </location>
</feature>
<proteinExistence type="inferred from homology"/>
<dbReference type="GO" id="GO:0006999">
    <property type="term" value="P:nuclear pore organization"/>
    <property type="evidence" value="ECO:0007669"/>
    <property type="project" value="TreeGrafter"/>
</dbReference>
<keyword evidence="10" id="KW-0906">Nuclear pore complex</keyword>
<keyword evidence="15" id="KW-1185">Reference proteome</keyword>
<keyword evidence="11 13" id="KW-0472">Membrane</keyword>
<comment type="caution">
    <text evidence="14">The sequence shown here is derived from an EMBL/GenBank/DDBJ whole genome shotgun (WGS) entry which is preliminary data.</text>
</comment>
<evidence type="ECO:0000256" key="1">
    <source>
        <dbReference type="ARBA" id="ARBA00004232"/>
    </source>
</evidence>
<sequence>MAIFLLLSSASFLHPLEWLNGFITSVFSLQVWFSLGVSSACIVVVTWFSLPHFTVIPDIETSQVALALGLLKWARLPLLVVCTLAGTVSSWALSRLSGEQFHSLSLLDETETYARIVLNEHHLFLVLSGIGTGLAFYINFFHKRNHYLAFPHVQKYKIAQIRGELSNLVLSCSWQALGVLKYFYALYFLFGSLPKSWIEDSFKMSENLKEVPINSIRGMLSLTLFWQTFLCVTCLTLAWSLASSIVRVFHTEPLVFPVVSDLDYKKDKRLSEALACNYCPLLQHLALLDFCTLARCCHERRLQLLSLSQPGGHPRTWAAVSGQTLLVIQELCDKLSAENWSIMSKVSMSSYLNGEGASSEAKNNHQNIFYRGKEVQDTAQVSYNNQNELQQQNKIFNLVKGLPFISQVLVESPEDKGRVLFSSCQPQIWAVEGLSEVASKAYTEDKYGVVQTMLPAIIGTLLDFHEVLEKHLKLTASIARKANSSVENPPDLLLKQKLFSSTKSSIYRIVNTYRNHLSDLRLNMDHAKKLHSFTEYLV</sequence>
<evidence type="ECO:0000256" key="8">
    <source>
        <dbReference type="ARBA" id="ARBA00022989"/>
    </source>
</evidence>
<organism evidence="14 15">
    <name type="scientific">Elysia marginata</name>
    <dbReference type="NCBI Taxonomy" id="1093978"/>
    <lineage>
        <taxon>Eukaryota</taxon>
        <taxon>Metazoa</taxon>
        <taxon>Spiralia</taxon>
        <taxon>Lophotrochozoa</taxon>
        <taxon>Mollusca</taxon>
        <taxon>Gastropoda</taxon>
        <taxon>Heterobranchia</taxon>
        <taxon>Euthyneura</taxon>
        <taxon>Panpulmonata</taxon>
        <taxon>Sacoglossa</taxon>
        <taxon>Placobranchoidea</taxon>
        <taxon>Plakobranchidae</taxon>
        <taxon>Elysia</taxon>
    </lineage>
</organism>
<dbReference type="GO" id="GO:0070762">
    <property type="term" value="C:nuclear pore transmembrane ring"/>
    <property type="evidence" value="ECO:0007669"/>
    <property type="project" value="TreeGrafter"/>
</dbReference>
<dbReference type="GO" id="GO:0030674">
    <property type="term" value="F:protein-macromolecule adaptor activity"/>
    <property type="evidence" value="ECO:0007669"/>
    <property type="project" value="TreeGrafter"/>
</dbReference>
<evidence type="ECO:0000256" key="7">
    <source>
        <dbReference type="ARBA" id="ARBA00022927"/>
    </source>
</evidence>
<dbReference type="Pfam" id="PF09531">
    <property type="entry name" value="Ndc1_Nup"/>
    <property type="match status" value="1"/>
</dbReference>
<reference evidence="14 15" key="1">
    <citation type="journal article" date="2021" name="Elife">
        <title>Chloroplast acquisition without the gene transfer in kleptoplastic sea slugs, Plakobranchus ocellatus.</title>
        <authorList>
            <person name="Maeda T."/>
            <person name="Takahashi S."/>
            <person name="Yoshida T."/>
            <person name="Shimamura S."/>
            <person name="Takaki Y."/>
            <person name="Nagai Y."/>
            <person name="Toyoda A."/>
            <person name="Suzuki Y."/>
            <person name="Arimoto A."/>
            <person name="Ishii H."/>
            <person name="Satoh N."/>
            <person name="Nishiyama T."/>
            <person name="Hasebe M."/>
            <person name="Maruyama T."/>
            <person name="Minagawa J."/>
            <person name="Obokata J."/>
            <person name="Shigenobu S."/>
        </authorList>
    </citation>
    <scope>NUCLEOTIDE SEQUENCE [LARGE SCALE GENOMIC DNA]</scope>
</reference>
<name>A0AAV4J104_9GAST</name>
<feature type="transmembrane region" description="Helical" evidence="13">
    <location>
        <begin position="122"/>
        <end position="141"/>
    </location>
</feature>